<feature type="domain" description="J" evidence="4">
    <location>
        <begin position="15"/>
        <end position="83"/>
    </location>
</feature>
<dbReference type="Gene3D" id="1.10.287.110">
    <property type="entry name" value="DnaJ domain"/>
    <property type="match status" value="1"/>
</dbReference>
<dbReference type="EMBL" id="GGYP01003783">
    <property type="protein sequence ID" value="MDE48554.1"/>
    <property type="molecule type" value="Transcribed_RNA"/>
</dbReference>
<organism evidence="6">
    <name type="scientific">Aceria tosichella</name>
    <name type="common">wheat curl mite</name>
    <dbReference type="NCBI Taxonomy" id="561515"/>
    <lineage>
        <taxon>Eukaryota</taxon>
        <taxon>Metazoa</taxon>
        <taxon>Ecdysozoa</taxon>
        <taxon>Arthropoda</taxon>
        <taxon>Chelicerata</taxon>
        <taxon>Arachnida</taxon>
        <taxon>Acari</taxon>
        <taxon>Acariformes</taxon>
        <taxon>Trombidiformes</taxon>
        <taxon>Prostigmata</taxon>
        <taxon>Eupodina</taxon>
        <taxon>Eriophyoidea</taxon>
        <taxon>Eriophyidae</taxon>
        <taxon>Eriophyinae</taxon>
        <taxon>Aceriini</taxon>
        <taxon>Aceria</taxon>
    </lineage>
</organism>
<dbReference type="SUPFAM" id="SSF46565">
    <property type="entry name" value="Chaperone J-domain"/>
    <property type="match status" value="1"/>
</dbReference>
<feature type="domain" description="DPH-type MB" evidence="5">
    <location>
        <begin position="95"/>
        <end position="161"/>
    </location>
</feature>
<dbReference type="PRINTS" id="PR00625">
    <property type="entry name" value="JDOMAIN"/>
</dbReference>
<proteinExistence type="inferred from homology"/>
<dbReference type="GO" id="GO:0005634">
    <property type="term" value="C:nucleus"/>
    <property type="evidence" value="ECO:0007669"/>
    <property type="project" value="TreeGrafter"/>
</dbReference>
<dbReference type="InterPro" id="IPR036869">
    <property type="entry name" value="J_dom_sf"/>
</dbReference>
<name>A0A6G1SDI2_9ACAR</name>
<gene>
    <name evidence="6" type="primary">DNAJB8</name>
    <name evidence="6" type="ORF">g.20914</name>
</gene>
<evidence type="ECO:0000313" key="6">
    <source>
        <dbReference type="EMBL" id="MDE48554.1"/>
    </source>
</evidence>
<dbReference type="InterPro" id="IPR036671">
    <property type="entry name" value="DPH_MB_sf"/>
</dbReference>
<dbReference type="Gene3D" id="3.10.660.10">
    <property type="entry name" value="DPH Zinc finger"/>
    <property type="match status" value="1"/>
</dbReference>
<evidence type="ECO:0000256" key="3">
    <source>
        <dbReference type="ARBA" id="ARBA00023004"/>
    </source>
</evidence>
<dbReference type="PANTHER" id="PTHR44144">
    <property type="entry name" value="DNAJ HOMOLOG SUBFAMILY C MEMBER 9"/>
    <property type="match status" value="1"/>
</dbReference>
<evidence type="ECO:0000256" key="1">
    <source>
        <dbReference type="ARBA" id="ARBA00006169"/>
    </source>
</evidence>
<reference evidence="6" key="1">
    <citation type="submission" date="2018-10" db="EMBL/GenBank/DDBJ databases">
        <title>Transcriptome assembly of Aceria tosichella (Wheat curl mite) Type 2.</title>
        <authorList>
            <person name="Scully E.D."/>
            <person name="Geib S.M."/>
            <person name="Palmer N.A."/>
            <person name="Gupta A.K."/>
            <person name="Sarath G."/>
            <person name="Tatineni S."/>
        </authorList>
    </citation>
    <scope>NUCLEOTIDE SEQUENCE</scope>
    <source>
        <strain evidence="6">LincolnNE</strain>
    </source>
</reference>
<sequence length="161" mass="18926">MTIIDEVVKNFNLTNYYDVLRIPRDATKDEIKKAYLQRSLEWHPDKIEDPNNREISGKKFQILTQIYQILSDSKKRQDYDAQFCHSQKTGSSEDIESFARYDEIRLSDCNEQDGFFYYDCRCSGQFRLSRENLLSRTQSSNCQNVFIVDCDSCSNTIKIAL</sequence>
<dbReference type="AlphaFoldDB" id="A0A6G1SDI2"/>
<dbReference type="PROSITE" id="PS50076">
    <property type="entry name" value="DNAJ_2"/>
    <property type="match status" value="1"/>
</dbReference>
<dbReference type="InterPro" id="IPR052594">
    <property type="entry name" value="J_domain-containing_protein"/>
</dbReference>
<dbReference type="PROSITE" id="PS00636">
    <property type="entry name" value="DNAJ_1"/>
    <property type="match status" value="1"/>
</dbReference>
<dbReference type="InterPro" id="IPR001623">
    <property type="entry name" value="DnaJ_domain"/>
</dbReference>
<comment type="similarity">
    <text evidence="1">Belongs to the DPH4 family.</text>
</comment>
<dbReference type="GO" id="GO:0005737">
    <property type="term" value="C:cytoplasm"/>
    <property type="evidence" value="ECO:0007669"/>
    <property type="project" value="TreeGrafter"/>
</dbReference>
<protein>
    <submittedName>
        <fullName evidence="6">DnaJ subfamily B member 8</fullName>
    </submittedName>
</protein>
<dbReference type="InterPro" id="IPR018253">
    <property type="entry name" value="DnaJ_domain_CS"/>
</dbReference>
<keyword evidence="2" id="KW-0479">Metal-binding</keyword>
<dbReference type="GO" id="GO:0031072">
    <property type="term" value="F:heat shock protein binding"/>
    <property type="evidence" value="ECO:0007669"/>
    <property type="project" value="TreeGrafter"/>
</dbReference>
<dbReference type="PROSITE" id="PS51074">
    <property type="entry name" value="DPH_MB"/>
    <property type="match status" value="1"/>
</dbReference>
<evidence type="ECO:0000259" key="4">
    <source>
        <dbReference type="PROSITE" id="PS50076"/>
    </source>
</evidence>
<evidence type="ECO:0000256" key="2">
    <source>
        <dbReference type="ARBA" id="ARBA00022723"/>
    </source>
</evidence>
<accession>A0A6G1SDI2</accession>
<dbReference type="Pfam" id="PF05207">
    <property type="entry name" value="Zn_ribbon_CSL"/>
    <property type="match status" value="1"/>
</dbReference>
<dbReference type="Pfam" id="PF00226">
    <property type="entry name" value="DnaJ"/>
    <property type="match status" value="1"/>
</dbReference>
<dbReference type="CDD" id="cd06257">
    <property type="entry name" value="DnaJ"/>
    <property type="match status" value="1"/>
</dbReference>
<dbReference type="SUPFAM" id="SSF144217">
    <property type="entry name" value="CSL zinc finger"/>
    <property type="match status" value="1"/>
</dbReference>
<dbReference type="SMART" id="SM00271">
    <property type="entry name" value="DnaJ"/>
    <property type="match status" value="1"/>
</dbReference>
<dbReference type="InterPro" id="IPR007872">
    <property type="entry name" value="DPH_MB_dom"/>
</dbReference>
<dbReference type="PANTHER" id="PTHR44144:SF1">
    <property type="entry name" value="DNAJ HOMOLOG SUBFAMILY C MEMBER 9"/>
    <property type="match status" value="1"/>
</dbReference>
<evidence type="ECO:0000259" key="5">
    <source>
        <dbReference type="PROSITE" id="PS51074"/>
    </source>
</evidence>
<dbReference type="GO" id="GO:0046872">
    <property type="term" value="F:metal ion binding"/>
    <property type="evidence" value="ECO:0007669"/>
    <property type="project" value="UniProtKB-KW"/>
</dbReference>
<keyword evidence="3" id="KW-0408">Iron</keyword>